<dbReference type="Proteomes" id="UP000814033">
    <property type="component" value="Unassembled WGS sequence"/>
</dbReference>
<keyword evidence="2" id="KW-1185">Reference proteome</keyword>
<reference evidence="1" key="2">
    <citation type="journal article" date="2022" name="New Phytol.">
        <title>Evolutionary transition to the ectomycorrhizal habit in the genomes of a hyperdiverse lineage of mushroom-forming fungi.</title>
        <authorList>
            <person name="Looney B."/>
            <person name="Miyauchi S."/>
            <person name="Morin E."/>
            <person name="Drula E."/>
            <person name="Courty P.E."/>
            <person name="Kohler A."/>
            <person name="Kuo A."/>
            <person name="LaButti K."/>
            <person name="Pangilinan J."/>
            <person name="Lipzen A."/>
            <person name="Riley R."/>
            <person name="Andreopoulos W."/>
            <person name="He G."/>
            <person name="Johnson J."/>
            <person name="Nolan M."/>
            <person name="Tritt A."/>
            <person name="Barry K.W."/>
            <person name="Grigoriev I.V."/>
            <person name="Nagy L.G."/>
            <person name="Hibbett D."/>
            <person name="Henrissat B."/>
            <person name="Matheny P.B."/>
            <person name="Labbe J."/>
            <person name="Martin F.M."/>
        </authorList>
    </citation>
    <scope>NUCLEOTIDE SEQUENCE</scope>
    <source>
        <strain evidence="1">FP105234-sp</strain>
    </source>
</reference>
<accession>A0ACB8RMG8</accession>
<reference evidence="1" key="1">
    <citation type="submission" date="2021-02" db="EMBL/GenBank/DDBJ databases">
        <authorList>
            <consortium name="DOE Joint Genome Institute"/>
            <person name="Ahrendt S."/>
            <person name="Looney B.P."/>
            <person name="Miyauchi S."/>
            <person name="Morin E."/>
            <person name="Drula E."/>
            <person name="Courty P.E."/>
            <person name="Chicoki N."/>
            <person name="Fauchery L."/>
            <person name="Kohler A."/>
            <person name="Kuo A."/>
            <person name="Labutti K."/>
            <person name="Pangilinan J."/>
            <person name="Lipzen A."/>
            <person name="Riley R."/>
            <person name="Andreopoulos W."/>
            <person name="He G."/>
            <person name="Johnson J."/>
            <person name="Barry K.W."/>
            <person name="Grigoriev I.V."/>
            <person name="Nagy L."/>
            <person name="Hibbett D."/>
            <person name="Henrissat B."/>
            <person name="Matheny P.B."/>
            <person name="Labbe J."/>
            <person name="Martin F."/>
        </authorList>
    </citation>
    <scope>NUCLEOTIDE SEQUENCE</scope>
    <source>
        <strain evidence="1">FP105234-sp</strain>
    </source>
</reference>
<protein>
    <submittedName>
        <fullName evidence="1">MED14-domain-containing protein</fullName>
    </submittedName>
</protein>
<evidence type="ECO:0000313" key="2">
    <source>
        <dbReference type="Proteomes" id="UP000814033"/>
    </source>
</evidence>
<comment type="caution">
    <text evidence="1">The sequence shown here is derived from an EMBL/GenBank/DDBJ whole genome shotgun (WGS) entry which is preliminary data.</text>
</comment>
<organism evidence="1 2">
    <name type="scientific">Auriscalpium vulgare</name>
    <dbReference type="NCBI Taxonomy" id="40419"/>
    <lineage>
        <taxon>Eukaryota</taxon>
        <taxon>Fungi</taxon>
        <taxon>Dikarya</taxon>
        <taxon>Basidiomycota</taxon>
        <taxon>Agaricomycotina</taxon>
        <taxon>Agaricomycetes</taxon>
        <taxon>Russulales</taxon>
        <taxon>Auriscalpiaceae</taxon>
        <taxon>Auriscalpium</taxon>
    </lineage>
</organism>
<dbReference type="EMBL" id="MU275955">
    <property type="protein sequence ID" value="KAI0045303.1"/>
    <property type="molecule type" value="Genomic_DNA"/>
</dbReference>
<evidence type="ECO:0000313" key="1">
    <source>
        <dbReference type="EMBL" id="KAI0045303.1"/>
    </source>
</evidence>
<sequence length="1152" mass="128005">MALNGTNLAASTSYQQPSTPDTFEGDILDANGLSDADADLVTLQSELPFVDDGQVHFGDVVSRVVQACYAEVTELAETLPGMSDSGRKRKLADFVVAWKKQVVKLYAVAKWSRDADIVQKCMNITAFLMSQSRQFEDVIHGLTYAKESLDPARLRNHDLLTSLDVLTTGSYRRLPTDIKKYIVPPPPLTDEEIAQTLTDVESLIRHRLRIVDIVPIEMSKYRIADGRVFFTVPQLFEVSVSLLGGAKHDAWFFVNVEFLFHVGGDHTGMQEFPRKPVGILKHHFAQEADRLLAYYTPTRPEELQQLPSGLEVPLKKQLPAGMINAPLIRLYNFLQMMSLTYQLEILWFQAERLRSLGWADFLKVEMSADRKTLKVSYWIRQPPINPPAASRFRLPLAGGTLSIALLTSTQPQRSPKSRVLAELQERSKIASADQKPSDTVEGAQWKVQWEPVSGALGVKIRPDDAVLHNHELTIDAGDLDLEHLLRKVIEKHIAGIFNVFLLQLQHGSAFSLPNAVAVVREDGAIALRAHLCADELVIVTIDPRTGRLSLRDTGDLGAAGRGPRFLAITEKLNENPGMLLDALVRLRMNTIIELAEQKANYLGLQTYRNRNFSRDEFAKLGPHARSLLYIQLSPFPNHYLMLVVTDQDFRYALISVDVVTGSVYQSLTMEDIGWLEVERICGHGKEDITEAHLGKRKRDADVVIGPGETSRFRLETHVLRELYAYCCARVAHTKVENQLKARSIPYKHVHPSFFMGSATVPTTLGQVHSTLSHTIPALCVQSKDILAGSPAFEAAMPNIRVIPLSWWSTSASPFAGEHPPQVITLVKLKYVQQPIGRRANAGTSIIRPSKRIVYDANEAIVCFLADQVEGCVDEFLEEWASVSKIVVIAREVARMSKEKQWQDIRLLSFDLQTVEFAYASDYTVAITCKDQLSTGGSYNLRFSRAILSPQPEESADNSQRPHNPHMDAEHFLHSLLSRGKLSQALPAFVSVLRSTVPILEVLEEIKAGTGRRAAVDGDALSKLQEVDIFPKAAGWWRILFGVESDHGLDFRLLAGGRVAILDACYPMFGRAAQPRSIPGVLDPLGLRPIPGMRGALSEAIKASRGRKRRVADIDIGAVCGVDDVRAVGRKVWEGIMQAAPHEEGIIIKDAPS</sequence>
<name>A0ACB8RMG8_9AGAM</name>
<gene>
    <name evidence="1" type="ORF">FA95DRAFT_1561255</name>
</gene>
<proteinExistence type="predicted"/>